<comment type="catalytic activity">
    <reaction evidence="5">
        <text>glucuronate acceptor + UDP-alpha-D-glucuronate = acceptor beta-D-glucuronoside + UDP + H(+)</text>
        <dbReference type="Rhea" id="RHEA:21032"/>
        <dbReference type="ChEBI" id="CHEBI:15378"/>
        <dbReference type="ChEBI" id="CHEBI:58052"/>
        <dbReference type="ChEBI" id="CHEBI:58223"/>
        <dbReference type="ChEBI" id="CHEBI:132367"/>
        <dbReference type="ChEBI" id="CHEBI:132368"/>
        <dbReference type="EC" id="2.4.1.17"/>
    </reaction>
</comment>
<dbReference type="Gene3D" id="3.40.50.2000">
    <property type="entry name" value="Glycogen Phosphorylase B"/>
    <property type="match status" value="2"/>
</dbReference>
<evidence type="ECO:0000313" key="6">
    <source>
        <dbReference type="EMBL" id="CAH0550301.1"/>
    </source>
</evidence>
<dbReference type="GO" id="GO:0015020">
    <property type="term" value="F:glucuronosyltransferase activity"/>
    <property type="evidence" value="ECO:0007669"/>
    <property type="project" value="UniProtKB-EC"/>
</dbReference>
<evidence type="ECO:0000256" key="1">
    <source>
        <dbReference type="ARBA" id="ARBA00009995"/>
    </source>
</evidence>
<keyword evidence="5" id="KW-0812">Transmembrane</keyword>
<dbReference type="InterPro" id="IPR035595">
    <property type="entry name" value="UDP_glycos_trans_CS"/>
</dbReference>
<evidence type="ECO:0000313" key="7">
    <source>
        <dbReference type="Proteomes" id="UP001154078"/>
    </source>
</evidence>
<dbReference type="InterPro" id="IPR050271">
    <property type="entry name" value="UDP-glycosyltransferase"/>
</dbReference>
<keyword evidence="2 4" id="KW-0328">Glycosyltransferase</keyword>
<keyword evidence="7" id="KW-1185">Reference proteome</keyword>
<proteinExistence type="inferred from homology"/>
<sequence>MFVQTSYFRCTLILILSFCYVHSARILGVFQYPSISHQVVFQQIWRELSLRGHDVVVVTPNPLNDPKLVNLTEIDVGSIKNLISAGDDLQSSMSKDSPTPQIMKAFYDTSLVLQDAIFKDKQFNAIYNNSKEKFDLVMVESHHPGMYSLAGRFDCPSIGISSLGVVIPIHGSVGNTNHPVLYPDMNLPVHSNLNVFQKIYSIYNSIFLNIYYDNWVMKQSDEIARKYLGNDIPYLGDLANNVSFLLINTNHIIHTIRPHVPKIIQMGQMHIRKPKPLPTELKTLLDNAKNGVIYFSLGSNVKSVNIDKNLQKIFLETMADLPYTVLWKWEADALENKPNNVITRKWFPQQDLLAHPNVKAFVTQGGLQSIEEAISREVPMVGLPFIGDQPMTLNKLSQAGVALVHDPVTVTKEELKSSIIKVATDPSFRRNIHKAKIELEDQPETGLERAVWWIEYAIRHKGAPHLKSPTADVKWWEFIFLDVILVLSLAMFIFLRLAKFLYNILSFIPKEKQY</sequence>
<name>A0A9P0AWW6_BRAAE</name>
<dbReference type="CDD" id="cd03784">
    <property type="entry name" value="GT1_Gtf-like"/>
    <property type="match status" value="1"/>
</dbReference>
<keyword evidence="5" id="KW-0472">Membrane</keyword>
<dbReference type="PANTHER" id="PTHR48043">
    <property type="entry name" value="EG:EG0003.4 PROTEIN-RELATED"/>
    <property type="match status" value="1"/>
</dbReference>
<dbReference type="Pfam" id="PF00201">
    <property type="entry name" value="UDPGT"/>
    <property type="match status" value="1"/>
</dbReference>
<dbReference type="OrthoDB" id="5835829at2759"/>
<dbReference type="EMBL" id="OV121133">
    <property type="protein sequence ID" value="CAH0550301.1"/>
    <property type="molecule type" value="Genomic_DNA"/>
</dbReference>
<dbReference type="EC" id="2.4.1.17" evidence="5"/>
<accession>A0A9P0AWW6</accession>
<dbReference type="AlphaFoldDB" id="A0A9P0AWW6"/>
<dbReference type="GO" id="GO:0016020">
    <property type="term" value="C:membrane"/>
    <property type="evidence" value="ECO:0007669"/>
    <property type="project" value="UniProtKB-SubCell"/>
</dbReference>
<dbReference type="Proteomes" id="UP001154078">
    <property type="component" value="Chromosome 2"/>
</dbReference>
<evidence type="ECO:0000256" key="5">
    <source>
        <dbReference type="RuleBase" id="RU362059"/>
    </source>
</evidence>
<evidence type="ECO:0000256" key="4">
    <source>
        <dbReference type="RuleBase" id="RU003718"/>
    </source>
</evidence>
<dbReference type="PROSITE" id="PS00375">
    <property type="entry name" value="UDPGT"/>
    <property type="match status" value="1"/>
</dbReference>
<comment type="subcellular location">
    <subcellularLocation>
        <location evidence="5">Membrane</location>
        <topology evidence="5">Single-pass membrane protein</topology>
    </subcellularLocation>
</comment>
<dbReference type="PANTHER" id="PTHR48043:SF159">
    <property type="entry name" value="EG:EG0003.4 PROTEIN-RELATED"/>
    <property type="match status" value="1"/>
</dbReference>
<dbReference type="SUPFAM" id="SSF53756">
    <property type="entry name" value="UDP-Glycosyltransferase/glycogen phosphorylase"/>
    <property type="match status" value="1"/>
</dbReference>
<dbReference type="InterPro" id="IPR002213">
    <property type="entry name" value="UDP_glucos_trans"/>
</dbReference>
<evidence type="ECO:0000256" key="2">
    <source>
        <dbReference type="ARBA" id="ARBA00022676"/>
    </source>
</evidence>
<gene>
    <name evidence="6" type="ORF">MELIAE_LOCUS3152</name>
</gene>
<organism evidence="6 7">
    <name type="scientific">Brassicogethes aeneus</name>
    <name type="common">Rape pollen beetle</name>
    <name type="synonym">Meligethes aeneus</name>
    <dbReference type="NCBI Taxonomy" id="1431903"/>
    <lineage>
        <taxon>Eukaryota</taxon>
        <taxon>Metazoa</taxon>
        <taxon>Ecdysozoa</taxon>
        <taxon>Arthropoda</taxon>
        <taxon>Hexapoda</taxon>
        <taxon>Insecta</taxon>
        <taxon>Pterygota</taxon>
        <taxon>Neoptera</taxon>
        <taxon>Endopterygota</taxon>
        <taxon>Coleoptera</taxon>
        <taxon>Polyphaga</taxon>
        <taxon>Cucujiformia</taxon>
        <taxon>Nitidulidae</taxon>
        <taxon>Meligethinae</taxon>
        <taxon>Brassicogethes</taxon>
    </lineage>
</organism>
<feature type="transmembrane region" description="Helical" evidence="5">
    <location>
        <begin position="475"/>
        <end position="495"/>
    </location>
</feature>
<reference evidence="6" key="1">
    <citation type="submission" date="2021-12" db="EMBL/GenBank/DDBJ databases">
        <authorList>
            <person name="King R."/>
        </authorList>
    </citation>
    <scope>NUCLEOTIDE SEQUENCE</scope>
</reference>
<evidence type="ECO:0000256" key="3">
    <source>
        <dbReference type="ARBA" id="ARBA00022679"/>
    </source>
</evidence>
<protein>
    <recommendedName>
        <fullName evidence="5">UDP-glucuronosyltransferase</fullName>
        <ecNumber evidence="5">2.4.1.17</ecNumber>
    </recommendedName>
</protein>
<keyword evidence="5" id="KW-1133">Transmembrane helix</keyword>
<comment type="similarity">
    <text evidence="1 4">Belongs to the UDP-glycosyltransferase family.</text>
</comment>
<keyword evidence="3 4" id="KW-0808">Transferase</keyword>
<dbReference type="FunFam" id="3.40.50.2000:FF:000050">
    <property type="entry name" value="UDP-glucuronosyltransferase"/>
    <property type="match status" value="1"/>
</dbReference>